<dbReference type="Proteomes" id="UP000324575">
    <property type="component" value="Unassembled WGS sequence"/>
</dbReference>
<protein>
    <submittedName>
        <fullName evidence="1">Uncharacterized protein</fullName>
    </submittedName>
</protein>
<comment type="caution">
    <text evidence="1">The sequence shown here is derived from an EMBL/GenBank/DDBJ whole genome shotgun (WGS) entry which is preliminary data.</text>
</comment>
<accession>A0A5M8P3C7</accession>
<evidence type="ECO:0000313" key="1">
    <source>
        <dbReference type="EMBL" id="KAA6302826.1"/>
    </source>
</evidence>
<dbReference type="EMBL" id="SNRX01000005">
    <property type="protein sequence ID" value="KAA6302826.1"/>
    <property type="molecule type" value="Genomic_DNA"/>
</dbReference>
<evidence type="ECO:0000313" key="2">
    <source>
        <dbReference type="Proteomes" id="UP000324575"/>
    </source>
</evidence>
<gene>
    <name evidence="1" type="ORF">EZS26_000996</name>
</gene>
<proteinExistence type="predicted"/>
<sequence>MDRRLLEELHEYFSKIANPTDSEKHFLIQLTGELPFFPISSVSRDDLKGEGFVVSKVTDGDMETIASKMGDDYCDQLYWDSLRIIADCVGVSSKDQLIEEIKEIVADYGAFNTADVEADASPCIHSGNGVTVLAEFFLENGVTATTYNEKGMEIHNEFKPYTDLEDDVLQDIYDLCLTWKTIND</sequence>
<reference evidence="1 2" key="1">
    <citation type="submission" date="2019-03" db="EMBL/GenBank/DDBJ databases">
        <title>Single cell metagenomics reveals metabolic interactions within the superorganism composed of flagellate Streblomastix strix and complex community of Bacteroidetes bacteria on its surface.</title>
        <authorList>
            <person name="Treitli S.C."/>
            <person name="Kolisko M."/>
            <person name="Husnik F."/>
            <person name="Keeling P."/>
            <person name="Hampl V."/>
        </authorList>
    </citation>
    <scope>NUCLEOTIDE SEQUENCE [LARGE SCALE GENOMIC DNA]</scope>
    <source>
        <strain evidence="1">St1</strain>
    </source>
</reference>
<name>A0A5M8P3C7_9BACT</name>
<organism evidence="1 2">
    <name type="scientific">Candidatus Ordinivivax streblomastigis</name>
    <dbReference type="NCBI Taxonomy" id="2540710"/>
    <lineage>
        <taxon>Bacteria</taxon>
        <taxon>Pseudomonadati</taxon>
        <taxon>Bacteroidota</taxon>
        <taxon>Bacteroidia</taxon>
        <taxon>Bacteroidales</taxon>
        <taxon>Candidatus Ordinivivax</taxon>
    </lineage>
</organism>
<dbReference type="AlphaFoldDB" id="A0A5M8P3C7"/>